<name>M8CLR8_AEGTA</name>
<reference evidence="5" key="1">
    <citation type="submission" date="2015-06" db="UniProtKB">
        <authorList>
            <consortium name="EnsemblPlants"/>
        </authorList>
    </citation>
    <scope>IDENTIFICATION</scope>
</reference>
<keyword evidence="3" id="KW-0812">Transmembrane</keyword>
<keyword evidence="1" id="KW-0175">Coiled coil</keyword>
<feature type="coiled-coil region" evidence="1">
    <location>
        <begin position="198"/>
        <end position="225"/>
    </location>
</feature>
<dbReference type="PANTHER" id="PTHR19446">
    <property type="entry name" value="REVERSE TRANSCRIPTASES"/>
    <property type="match status" value="1"/>
</dbReference>
<feature type="compositionally biased region" description="Polar residues" evidence="2">
    <location>
        <begin position="70"/>
        <end position="85"/>
    </location>
</feature>
<dbReference type="InterPro" id="IPR000477">
    <property type="entry name" value="RT_dom"/>
</dbReference>
<keyword evidence="3" id="KW-1133">Transmembrane helix</keyword>
<sequence length="652" mass="73523">MESAGMMKMATDTLETYHTATVMPIRWVAAVLSTEAVANLDIGTVADQSALPMEQGNETGSSYDPWPIRTPTNSLSADANSSYQGPISPPRVNRLHCLGLDDCGRTYGSRGQVAMENQDNISSTGQGVMVDLRGGQQADDMDLSDHKRHMALTHLLRHEGHSLELPRYGQGPSAVNPWFVWVSCNDILYDVDGCNGSLKTWCKKKKTLQQSLADLESEINELQQLPFHQQNHDLQSSLTPRYEHTLSKINQYYKQRSKKTLAAKGDRNTKIFHQAVLKRKKRNTICSIKDEHDMIQFKPAAIMQTFVNYFRSIFSPPNDNVARPLPCAHWINDNVDPTYSTPDNAEILQILKDMKLDASPGPDGFNVEFYLATWDWIGDEVTQLVTNFYATATLPPHINDTNIALIPKKLVPLLPMDYRPISLCNVLYKIIAKPLANRLKPHLPDYIDPAQQVFIEGRRISDNIIIAQEIAHSFSLKSWNHDAFMLKIDLAKAFDCLEWNFIISALSRKGLRGRFVNLAHACISSPMFSVLIIGQPSKNLKVSEGISLGPNCPSVHSLHFADDLLALFILPWSETFGYLAKEFGTINLFLLYFSSLLLLKLLTPILLRMTVKICFVGPWLLMGFVLQNLPTSFAYKIFNPILDHLLHRFLWI</sequence>
<accession>M8CLR8</accession>
<feature type="transmembrane region" description="Helical" evidence="3">
    <location>
        <begin position="619"/>
        <end position="638"/>
    </location>
</feature>
<evidence type="ECO:0000259" key="4">
    <source>
        <dbReference type="Pfam" id="PF00078"/>
    </source>
</evidence>
<proteinExistence type="predicted"/>
<evidence type="ECO:0000256" key="3">
    <source>
        <dbReference type="SAM" id="Phobius"/>
    </source>
</evidence>
<dbReference type="EnsemblPlants" id="EMT24376">
    <property type="protein sequence ID" value="EMT24376"/>
    <property type="gene ID" value="F775_23352"/>
</dbReference>
<evidence type="ECO:0000256" key="2">
    <source>
        <dbReference type="SAM" id="MobiDB-lite"/>
    </source>
</evidence>
<feature type="domain" description="Reverse transcriptase" evidence="4">
    <location>
        <begin position="406"/>
        <end position="564"/>
    </location>
</feature>
<keyword evidence="3" id="KW-0472">Membrane</keyword>
<organism evidence="5">
    <name type="scientific">Aegilops tauschii</name>
    <name type="common">Tausch's goatgrass</name>
    <name type="synonym">Aegilops squarrosa</name>
    <dbReference type="NCBI Taxonomy" id="37682"/>
    <lineage>
        <taxon>Eukaryota</taxon>
        <taxon>Viridiplantae</taxon>
        <taxon>Streptophyta</taxon>
        <taxon>Embryophyta</taxon>
        <taxon>Tracheophyta</taxon>
        <taxon>Spermatophyta</taxon>
        <taxon>Magnoliopsida</taxon>
        <taxon>Liliopsida</taxon>
        <taxon>Poales</taxon>
        <taxon>Poaceae</taxon>
        <taxon>BOP clade</taxon>
        <taxon>Pooideae</taxon>
        <taxon>Triticodae</taxon>
        <taxon>Triticeae</taxon>
        <taxon>Triticinae</taxon>
        <taxon>Aegilops</taxon>
    </lineage>
</organism>
<evidence type="ECO:0000313" key="5">
    <source>
        <dbReference type="EnsemblPlants" id="EMT24376"/>
    </source>
</evidence>
<feature type="region of interest" description="Disordered" evidence="2">
    <location>
        <begin position="51"/>
        <end position="88"/>
    </location>
</feature>
<dbReference type="AlphaFoldDB" id="M8CLR8"/>
<dbReference type="CDD" id="cd01650">
    <property type="entry name" value="RT_nLTR_like"/>
    <property type="match status" value="1"/>
</dbReference>
<dbReference type="SUPFAM" id="SSF56672">
    <property type="entry name" value="DNA/RNA polymerases"/>
    <property type="match status" value="1"/>
</dbReference>
<protein>
    <submittedName>
        <fullName evidence="5">Transposon TX1 uncharacterized 149 kDa protein</fullName>
    </submittedName>
</protein>
<dbReference type="Pfam" id="PF00078">
    <property type="entry name" value="RVT_1"/>
    <property type="match status" value="1"/>
</dbReference>
<feature type="transmembrane region" description="Helical" evidence="3">
    <location>
        <begin position="586"/>
        <end position="607"/>
    </location>
</feature>
<evidence type="ECO:0000256" key="1">
    <source>
        <dbReference type="SAM" id="Coils"/>
    </source>
</evidence>
<dbReference type="InterPro" id="IPR043502">
    <property type="entry name" value="DNA/RNA_pol_sf"/>
</dbReference>